<dbReference type="AlphaFoldDB" id="A0A2H3CY04"/>
<accession>A0A2H3CY04</accession>
<dbReference type="Pfam" id="PF18759">
    <property type="entry name" value="Plavaka"/>
    <property type="match status" value="1"/>
</dbReference>
<dbReference type="Proteomes" id="UP000217790">
    <property type="component" value="Unassembled WGS sequence"/>
</dbReference>
<dbReference type="OMA" id="EWELARF"/>
<gene>
    <name evidence="1" type="ORF">ARMGADRAFT_938288</name>
</gene>
<dbReference type="InParanoid" id="A0A2H3CY04"/>
<dbReference type="OrthoDB" id="2688393at2759"/>
<dbReference type="EMBL" id="KZ293676">
    <property type="protein sequence ID" value="PBK87911.1"/>
    <property type="molecule type" value="Genomic_DNA"/>
</dbReference>
<keyword evidence="2" id="KW-1185">Reference proteome</keyword>
<proteinExistence type="predicted"/>
<reference evidence="2" key="1">
    <citation type="journal article" date="2017" name="Nat. Ecol. Evol.">
        <title>Genome expansion and lineage-specific genetic innovations in the forest pathogenic fungi Armillaria.</title>
        <authorList>
            <person name="Sipos G."/>
            <person name="Prasanna A.N."/>
            <person name="Walter M.C."/>
            <person name="O'Connor E."/>
            <person name="Balint B."/>
            <person name="Krizsan K."/>
            <person name="Kiss B."/>
            <person name="Hess J."/>
            <person name="Varga T."/>
            <person name="Slot J."/>
            <person name="Riley R."/>
            <person name="Boka B."/>
            <person name="Rigling D."/>
            <person name="Barry K."/>
            <person name="Lee J."/>
            <person name="Mihaltcheva S."/>
            <person name="LaButti K."/>
            <person name="Lipzen A."/>
            <person name="Waldron R."/>
            <person name="Moloney N.M."/>
            <person name="Sperisen C."/>
            <person name="Kredics L."/>
            <person name="Vagvoelgyi C."/>
            <person name="Patrignani A."/>
            <person name="Fitzpatrick D."/>
            <person name="Nagy I."/>
            <person name="Doyle S."/>
            <person name="Anderson J.B."/>
            <person name="Grigoriev I.V."/>
            <person name="Gueldener U."/>
            <person name="Muensterkoetter M."/>
            <person name="Nagy L.G."/>
        </authorList>
    </citation>
    <scope>NUCLEOTIDE SEQUENCE [LARGE SCALE GENOMIC DNA]</scope>
    <source>
        <strain evidence="2">Ar21-2</strain>
    </source>
</reference>
<dbReference type="InterPro" id="IPR041078">
    <property type="entry name" value="Plavaka"/>
</dbReference>
<protein>
    <submittedName>
        <fullName evidence="1">Uncharacterized protein</fullName>
    </submittedName>
</protein>
<organism evidence="1 2">
    <name type="scientific">Armillaria gallica</name>
    <name type="common">Bulbous honey fungus</name>
    <name type="synonym">Armillaria bulbosa</name>
    <dbReference type="NCBI Taxonomy" id="47427"/>
    <lineage>
        <taxon>Eukaryota</taxon>
        <taxon>Fungi</taxon>
        <taxon>Dikarya</taxon>
        <taxon>Basidiomycota</taxon>
        <taxon>Agaricomycotina</taxon>
        <taxon>Agaricomycetes</taxon>
        <taxon>Agaricomycetidae</taxon>
        <taxon>Agaricales</taxon>
        <taxon>Marasmiineae</taxon>
        <taxon>Physalacriaceae</taxon>
        <taxon>Armillaria</taxon>
    </lineage>
</organism>
<name>A0A2H3CY04_ARMGA</name>
<sequence>MEWGPFADKNEWQLTEWLLKNVGQMQADIFLKLPITQEQTKPSYTNCHTFTKKFDELPMQTAGWKCDIVSVKGDKIDANGKPAVEDLELWCHDPVECVKELMGNPAFWELLAYASEQVFHNEQGTNRIFDQMWTGDWWWETQVDYLCLI</sequence>
<evidence type="ECO:0000313" key="1">
    <source>
        <dbReference type="EMBL" id="PBK87911.1"/>
    </source>
</evidence>
<evidence type="ECO:0000313" key="2">
    <source>
        <dbReference type="Proteomes" id="UP000217790"/>
    </source>
</evidence>